<feature type="region of interest" description="Disordered" evidence="9">
    <location>
        <begin position="474"/>
        <end position="599"/>
    </location>
</feature>
<feature type="compositionally biased region" description="Polar residues" evidence="9">
    <location>
        <begin position="70"/>
        <end position="79"/>
    </location>
</feature>
<evidence type="ECO:0000256" key="7">
    <source>
        <dbReference type="PROSITE-ProRule" id="PRU00108"/>
    </source>
</evidence>
<dbReference type="GO" id="GO:1990837">
    <property type="term" value="F:sequence-specific double-stranded DNA binding"/>
    <property type="evidence" value="ECO:0007669"/>
    <property type="project" value="TreeGrafter"/>
</dbReference>
<dbReference type="SMART" id="SM00389">
    <property type="entry name" value="HOX"/>
    <property type="match status" value="1"/>
</dbReference>
<keyword evidence="3" id="KW-0524">Neurogenesis</keyword>
<evidence type="ECO:0000256" key="1">
    <source>
        <dbReference type="ARBA" id="ARBA00022473"/>
    </source>
</evidence>
<feature type="compositionally biased region" description="Basic and acidic residues" evidence="9">
    <location>
        <begin position="87"/>
        <end position="96"/>
    </location>
</feature>
<evidence type="ECO:0000256" key="3">
    <source>
        <dbReference type="ARBA" id="ARBA00022902"/>
    </source>
</evidence>
<keyword evidence="7 8" id="KW-0238">DNA-binding</keyword>
<feature type="domain" description="Homeobox" evidence="10">
    <location>
        <begin position="427"/>
        <end position="475"/>
    </location>
</feature>
<evidence type="ECO:0000256" key="2">
    <source>
        <dbReference type="ARBA" id="ARBA00022782"/>
    </source>
</evidence>
<dbReference type="CDD" id="cd00086">
    <property type="entry name" value="homeodomain"/>
    <property type="match status" value="1"/>
</dbReference>
<dbReference type="Pfam" id="PF00046">
    <property type="entry name" value="Homeodomain"/>
    <property type="match status" value="1"/>
</dbReference>
<dbReference type="Proteomes" id="UP000515208">
    <property type="component" value="Unplaced"/>
</dbReference>
<dbReference type="Gene3D" id="1.10.10.60">
    <property type="entry name" value="Homeodomain-like"/>
    <property type="match status" value="1"/>
</dbReference>
<sequence length="616" mass="65574">MAARLLNVLKTWHSTVAGSQEVTLPVLPAVLDSVVSLCFCPNTCRSCHVQSARGPSWEKGDLLMPLGHTPPSSCLTGQRRSPGPDRGLQKSEERPQLRIHRRHSPAIAQEQPVLVFVPEPCLGADGLPGPSGPLDCLILLQLSLAFSCSLDSSTLHGGRAPQAQGPGLENRAEGPWEPAPLGKRQSPSSQPGFLGPCLGLGPSPEASGYLLAGLDERSHLDPGCPWAWPKVMGPRPSSGETSPGTHTRVQVRTRDPAQDPRSAQTHSPGLPFPLAPGSGLGSPAQAPYTQGPLPVPLPWASRPARDKGACGGLAARRAGPRFPRRQLLAGLAKAAVLSRPRSLRAERGPGGRLLCLSARPTPSPPRRAGRARLGAAGSAADNGRARARPPDSGPLLRKPRAEGLMGQKRSVKGDRNSGDPDKESPGCKRRRTRTNFTGWQLEELEKAFNESHYPDVFMREALALRLDLVESRVQVKTRRAPSDSASRRRHARPGPPLFSTSRWETAGSARARRALAGRKLGAGGSAPRGERSWLPGREPRRLGRGRRTAAAFEPGSCVTMGSGDRATRGWGGRGGQEDPARLGLGGDPEKAGLTPPCRGWGLAPQPTANAFVYFRL</sequence>
<dbReference type="GO" id="GO:0030154">
    <property type="term" value="P:cell differentiation"/>
    <property type="evidence" value="ECO:0007669"/>
    <property type="project" value="UniProtKB-KW"/>
</dbReference>
<comment type="subcellular location">
    <subcellularLocation>
        <location evidence="7 8">Nucleus</location>
    </subcellularLocation>
</comment>
<proteinExistence type="inferred from homology"/>
<dbReference type="GeneID" id="105002328"/>
<keyword evidence="1" id="KW-0217">Developmental protein</keyword>
<feature type="compositionally biased region" description="Basic and acidic residues" evidence="9">
    <location>
        <begin position="411"/>
        <end position="426"/>
    </location>
</feature>
<dbReference type="PROSITE" id="PS50071">
    <property type="entry name" value="HOMEOBOX_2"/>
    <property type="match status" value="1"/>
</dbReference>
<evidence type="ECO:0000256" key="8">
    <source>
        <dbReference type="RuleBase" id="RU000682"/>
    </source>
</evidence>
<dbReference type="AlphaFoldDB" id="A0A6P3J1L1"/>
<name>A0A6P3J1L1_BISBB</name>
<evidence type="ECO:0000256" key="6">
    <source>
        <dbReference type="ARBA" id="ARBA00038351"/>
    </source>
</evidence>
<dbReference type="GO" id="GO:0010468">
    <property type="term" value="P:regulation of gene expression"/>
    <property type="evidence" value="ECO:0007669"/>
    <property type="project" value="TreeGrafter"/>
</dbReference>
<evidence type="ECO:0000259" key="10">
    <source>
        <dbReference type="PROSITE" id="PS50071"/>
    </source>
</evidence>
<feature type="region of interest" description="Disordered" evidence="9">
    <location>
        <begin position="153"/>
        <end position="198"/>
    </location>
</feature>
<evidence type="ECO:0000313" key="12">
    <source>
        <dbReference type="RefSeq" id="XP_010857185.1"/>
    </source>
</evidence>
<evidence type="ECO:0000256" key="4">
    <source>
        <dbReference type="ARBA" id="ARBA00023015"/>
    </source>
</evidence>
<evidence type="ECO:0000256" key="5">
    <source>
        <dbReference type="ARBA" id="ARBA00023163"/>
    </source>
</evidence>
<dbReference type="PANTHER" id="PTHR46799">
    <property type="entry name" value="HOMEOBOX PROTEIN UNC-4 HOMOLOG"/>
    <property type="match status" value="1"/>
</dbReference>
<feature type="region of interest" description="Disordered" evidence="9">
    <location>
        <begin position="68"/>
        <end position="96"/>
    </location>
</feature>
<feature type="compositionally biased region" description="Low complexity" evidence="9">
    <location>
        <begin position="371"/>
        <end position="380"/>
    </location>
</feature>
<keyword evidence="2" id="KW-0221">Differentiation</keyword>
<evidence type="ECO:0000313" key="11">
    <source>
        <dbReference type="Proteomes" id="UP000515208"/>
    </source>
</evidence>
<accession>A0A6P3J1L1</accession>
<dbReference type="GO" id="GO:0005634">
    <property type="term" value="C:nucleus"/>
    <property type="evidence" value="ECO:0007669"/>
    <property type="project" value="UniProtKB-SubCell"/>
</dbReference>
<keyword evidence="4" id="KW-0805">Transcription regulation</keyword>
<dbReference type="SUPFAM" id="SSF46689">
    <property type="entry name" value="Homeodomain-like"/>
    <property type="match status" value="1"/>
</dbReference>
<keyword evidence="5" id="KW-0804">Transcription</keyword>
<reference evidence="12" key="1">
    <citation type="submission" date="2025-08" db="UniProtKB">
        <authorList>
            <consortium name="RefSeq"/>
        </authorList>
    </citation>
    <scope>IDENTIFICATION</scope>
    <source>
        <tissue evidence="12">Blood</tissue>
    </source>
</reference>
<dbReference type="PANTHER" id="PTHR46799:SF1">
    <property type="entry name" value="HOMEOBOX PROTEIN UNC-4 HOMOLOG"/>
    <property type="match status" value="1"/>
</dbReference>
<gene>
    <name evidence="12" type="primary">LOC105002328</name>
</gene>
<feature type="DNA-binding region" description="Homeobox" evidence="7">
    <location>
        <begin position="429"/>
        <end position="476"/>
    </location>
</feature>
<feature type="region of interest" description="Disordered" evidence="9">
    <location>
        <begin position="338"/>
        <end position="434"/>
    </location>
</feature>
<dbReference type="KEGG" id="bbis:105002328"/>
<dbReference type="RefSeq" id="XP_010857185.1">
    <property type="nucleotide sequence ID" value="XM_010858883.1"/>
</dbReference>
<keyword evidence="7 8" id="KW-0371">Homeobox</keyword>
<evidence type="ECO:0000256" key="9">
    <source>
        <dbReference type="SAM" id="MobiDB-lite"/>
    </source>
</evidence>
<feature type="region of interest" description="Disordered" evidence="9">
    <location>
        <begin position="230"/>
        <end position="294"/>
    </location>
</feature>
<organism evidence="11 12">
    <name type="scientific">Bison bison bison</name>
    <name type="common">North American plains bison</name>
    <dbReference type="NCBI Taxonomy" id="43346"/>
    <lineage>
        <taxon>Eukaryota</taxon>
        <taxon>Metazoa</taxon>
        <taxon>Chordata</taxon>
        <taxon>Craniata</taxon>
        <taxon>Vertebrata</taxon>
        <taxon>Euteleostomi</taxon>
        <taxon>Mammalia</taxon>
        <taxon>Eutheria</taxon>
        <taxon>Laurasiatheria</taxon>
        <taxon>Artiodactyla</taxon>
        <taxon>Ruminantia</taxon>
        <taxon>Pecora</taxon>
        <taxon>Bovidae</taxon>
        <taxon>Bovinae</taxon>
        <taxon>Bison</taxon>
    </lineage>
</organism>
<keyword evidence="7 8" id="KW-0539">Nucleus</keyword>
<keyword evidence="11" id="KW-1185">Reference proteome</keyword>
<protein>
    <submittedName>
        <fullName evidence="12">Uncharacterized protein LOC105002328</fullName>
    </submittedName>
</protein>
<dbReference type="InterPro" id="IPR001356">
    <property type="entry name" value="HD"/>
</dbReference>
<dbReference type="InterPro" id="IPR009057">
    <property type="entry name" value="Homeodomain-like_sf"/>
</dbReference>
<dbReference type="GO" id="GO:0007399">
    <property type="term" value="P:nervous system development"/>
    <property type="evidence" value="ECO:0007669"/>
    <property type="project" value="UniProtKB-KW"/>
</dbReference>
<feature type="compositionally biased region" description="Polar residues" evidence="9">
    <location>
        <begin position="238"/>
        <end position="250"/>
    </location>
</feature>
<comment type="similarity">
    <text evidence="6">Belongs to the paired homeobox family. Unc-4 subfamily.</text>
</comment>